<reference evidence="1" key="1">
    <citation type="journal article" date="2023" name="G3 (Bethesda)">
        <title>Whole genome assembly and annotation of the endangered Caribbean coral Acropora cervicornis.</title>
        <authorList>
            <person name="Selwyn J.D."/>
            <person name="Vollmer S.V."/>
        </authorList>
    </citation>
    <scope>NUCLEOTIDE SEQUENCE</scope>
    <source>
        <strain evidence="1">K2</strain>
    </source>
</reference>
<gene>
    <name evidence="1" type="ORF">P5673_006005</name>
</gene>
<evidence type="ECO:0000313" key="1">
    <source>
        <dbReference type="EMBL" id="KAK2569117.1"/>
    </source>
</evidence>
<dbReference type="AlphaFoldDB" id="A0AAD9VCL4"/>
<dbReference type="Proteomes" id="UP001249851">
    <property type="component" value="Unassembled WGS sequence"/>
</dbReference>
<evidence type="ECO:0000313" key="2">
    <source>
        <dbReference type="Proteomes" id="UP001249851"/>
    </source>
</evidence>
<sequence length="188" mass="22019">MPTFLWKTSQKWETSFNFSSVTKHYSVELVRLKRWWREECQVFTNGLQIHPVIFKRLNGLALCSNSETYSWTFDGRSFLLMIVRGLCSMAKHHLFIDGVEISTNDSRLSPSTLLRRRGWLLVCFGFIELVMGISLESICYIEDIDETWFLFWELLGRVLLIFGFLKIVEGLKSPVARYSDCHARVYTV</sequence>
<keyword evidence="2" id="KW-1185">Reference proteome</keyword>
<proteinExistence type="predicted"/>
<dbReference type="EMBL" id="JARQWQ010000010">
    <property type="protein sequence ID" value="KAK2569117.1"/>
    <property type="molecule type" value="Genomic_DNA"/>
</dbReference>
<organism evidence="1 2">
    <name type="scientific">Acropora cervicornis</name>
    <name type="common">Staghorn coral</name>
    <dbReference type="NCBI Taxonomy" id="6130"/>
    <lineage>
        <taxon>Eukaryota</taxon>
        <taxon>Metazoa</taxon>
        <taxon>Cnidaria</taxon>
        <taxon>Anthozoa</taxon>
        <taxon>Hexacorallia</taxon>
        <taxon>Scleractinia</taxon>
        <taxon>Astrocoeniina</taxon>
        <taxon>Acroporidae</taxon>
        <taxon>Acropora</taxon>
    </lineage>
</organism>
<accession>A0AAD9VCL4</accession>
<reference evidence="1" key="2">
    <citation type="journal article" date="2023" name="Science">
        <title>Genomic signatures of disease resistance in endangered staghorn corals.</title>
        <authorList>
            <person name="Vollmer S.V."/>
            <person name="Selwyn J.D."/>
            <person name="Despard B.A."/>
            <person name="Roesel C.L."/>
        </authorList>
    </citation>
    <scope>NUCLEOTIDE SEQUENCE</scope>
    <source>
        <strain evidence="1">K2</strain>
    </source>
</reference>
<comment type="caution">
    <text evidence="1">The sequence shown here is derived from an EMBL/GenBank/DDBJ whole genome shotgun (WGS) entry which is preliminary data.</text>
</comment>
<name>A0AAD9VCL4_ACRCE</name>
<protein>
    <submittedName>
        <fullName evidence="1">Uncharacterized protein</fullName>
    </submittedName>
</protein>